<dbReference type="PANTHER" id="PTHR11599">
    <property type="entry name" value="PROTEASOME SUBUNIT ALPHA/BETA"/>
    <property type="match status" value="1"/>
</dbReference>
<keyword evidence="3" id="KW-1185">Reference proteome</keyword>
<dbReference type="OrthoDB" id="431557at2759"/>
<reference evidence="4" key="1">
    <citation type="submission" date="2025-08" db="UniProtKB">
        <authorList>
            <consortium name="RefSeq"/>
        </authorList>
    </citation>
    <scope>IDENTIFICATION</scope>
    <source>
        <strain evidence="4">14028-0561.14</strain>
        <tissue evidence="4">Whole fly</tissue>
    </source>
</reference>
<dbReference type="GeneID" id="108076040"/>
<gene>
    <name evidence="4" type="primary">LOC108076040</name>
</gene>
<dbReference type="PROSITE" id="PS51475">
    <property type="entry name" value="PROTEASOME_ALPHA_2"/>
    <property type="match status" value="1"/>
</dbReference>
<keyword evidence="1 2" id="KW-0647">Proteasome</keyword>
<dbReference type="InterPro" id="IPR023332">
    <property type="entry name" value="Proteasome_alpha-type"/>
</dbReference>
<dbReference type="InterPro" id="IPR001353">
    <property type="entry name" value="Proteasome_sua/b"/>
</dbReference>
<evidence type="ECO:0000313" key="3">
    <source>
        <dbReference type="Proteomes" id="UP001652661"/>
    </source>
</evidence>
<dbReference type="GO" id="GO:0019773">
    <property type="term" value="C:proteasome core complex, alpha-subunit complex"/>
    <property type="evidence" value="ECO:0007669"/>
    <property type="project" value="UniProtKB-UniRule"/>
</dbReference>
<organism evidence="3 4">
    <name type="scientific">Drosophila kikkawai</name>
    <name type="common">Fruit fly</name>
    <dbReference type="NCBI Taxonomy" id="30033"/>
    <lineage>
        <taxon>Eukaryota</taxon>
        <taxon>Metazoa</taxon>
        <taxon>Ecdysozoa</taxon>
        <taxon>Arthropoda</taxon>
        <taxon>Hexapoda</taxon>
        <taxon>Insecta</taxon>
        <taxon>Pterygota</taxon>
        <taxon>Neoptera</taxon>
        <taxon>Endopterygota</taxon>
        <taxon>Diptera</taxon>
        <taxon>Brachycera</taxon>
        <taxon>Muscomorpha</taxon>
        <taxon>Ephydroidea</taxon>
        <taxon>Drosophilidae</taxon>
        <taxon>Drosophila</taxon>
        <taxon>Sophophora</taxon>
    </lineage>
</organism>
<dbReference type="AlphaFoldDB" id="A0A6P4I5H2"/>
<dbReference type="InterPro" id="IPR029055">
    <property type="entry name" value="Ntn_hydrolases_N"/>
</dbReference>
<accession>A0A6P4I5H2</accession>
<evidence type="ECO:0000256" key="2">
    <source>
        <dbReference type="PROSITE-ProRule" id="PRU00808"/>
    </source>
</evidence>
<protein>
    <submittedName>
        <fullName evidence="4">Proteasome subunit alpha type-4-like</fullName>
    </submittedName>
</protein>
<name>A0A6P4I5H2_DROKI</name>
<comment type="similarity">
    <text evidence="2">Belongs to the peptidase T1A family.</text>
</comment>
<dbReference type="RefSeq" id="XP_017024187.1">
    <property type="nucleotide sequence ID" value="XM_017168698.3"/>
</dbReference>
<evidence type="ECO:0000313" key="4">
    <source>
        <dbReference type="RefSeq" id="XP_017024187.1"/>
    </source>
</evidence>
<dbReference type="GO" id="GO:0051603">
    <property type="term" value="P:proteolysis involved in protein catabolic process"/>
    <property type="evidence" value="ECO:0007669"/>
    <property type="project" value="InterPro"/>
</dbReference>
<dbReference type="Gene3D" id="3.60.20.10">
    <property type="entry name" value="Glutamine Phosphoribosylpyrophosphate, subunit 1, domain 1"/>
    <property type="match status" value="1"/>
</dbReference>
<evidence type="ECO:0000256" key="1">
    <source>
        <dbReference type="ARBA" id="ARBA00022942"/>
    </source>
</evidence>
<dbReference type="InterPro" id="IPR050115">
    <property type="entry name" value="Proteasome_alpha"/>
</dbReference>
<proteinExistence type="inferred from homology"/>
<dbReference type="SUPFAM" id="SSF56235">
    <property type="entry name" value="N-terminal nucleophile aminohydrolases (Ntn hydrolases)"/>
    <property type="match status" value="1"/>
</dbReference>
<sequence>MNYFIPNIPFFSPEGRIYTVEYALEEVAKASPIVAILAKDGIVIAAELEGTEPLSTRRGEVDHFFRVDPDNSCAITGKMTDAYKLVSAMISYSHRHRKNYGELIPTERLVELICNKKQSYTMYIGKRPFAISVIYIGWDMENGWQLFQSDPSGNYSGWKTVCIGRNAKEAQDYLNKNLIGKPLPSIDTALEMSMKALKVAMGNTKMNGTNVQMVKIQRKNNITDYKIWGESQIPVLWDKYCANT</sequence>
<dbReference type="Proteomes" id="UP001652661">
    <property type="component" value="Chromosome X"/>
</dbReference>
<dbReference type="Pfam" id="PF00227">
    <property type="entry name" value="Proteasome"/>
    <property type="match status" value="1"/>
</dbReference>